<dbReference type="Pfam" id="PF02361">
    <property type="entry name" value="CbiQ"/>
    <property type="match status" value="1"/>
</dbReference>
<gene>
    <name evidence="7" type="ORF">PTI97_07390</name>
</gene>
<feature type="transmembrane region" description="Helical" evidence="6">
    <location>
        <begin position="53"/>
        <end position="75"/>
    </location>
</feature>
<dbReference type="EMBL" id="CP118099">
    <property type="protein sequence ID" value="WDH74664.1"/>
    <property type="molecule type" value="Genomic_DNA"/>
</dbReference>
<evidence type="ECO:0000256" key="1">
    <source>
        <dbReference type="ARBA" id="ARBA00004141"/>
    </source>
</evidence>
<name>A0ABY7WUV1_9BACL</name>
<evidence type="ECO:0000313" key="8">
    <source>
        <dbReference type="Proteomes" id="UP001213680"/>
    </source>
</evidence>
<feature type="transmembrane region" description="Helical" evidence="6">
    <location>
        <begin position="138"/>
        <end position="158"/>
    </location>
</feature>
<evidence type="ECO:0000256" key="6">
    <source>
        <dbReference type="SAM" id="Phobius"/>
    </source>
</evidence>
<evidence type="ECO:0000256" key="5">
    <source>
        <dbReference type="ARBA" id="ARBA00023136"/>
    </source>
</evidence>
<dbReference type="PANTHER" id="PTHR34857:SF2">
    <property type="entry name" value="SLL0384 PROTEIN"/>
    <property type="match status" value="1"/>
</dbReference>
<keyword evidence="4 6" id="KW-1133">Transmembrane helix</keyword>
<dbReference type="Proteomes" id="UP001213680">
    <property type="component" value="Chromosome"/>
</dbReference>
<keyword evidence="3 6" id="KW-0812">Transmembrane</keyword>
<evidence type="ECO:0000256" key="3">
    <source>
        <dbReference type="ARBA" id="ARBA00022692"/>
    </source>
</evidence>
<dbReference type="RefSeq" id="WP_274356124.1">
    <property type="nucleotide sequence ID" value="NZ_CP118099.1"/>
</dbReference>
<accession>A0ABY7WUV1</accession>
<reference evidence="7 8" key="1">
    <citation type="submission" date="2023-02" db="EMBL/GenBank/DDBJ databases">
        <title>A bacterium isolated from plastisphere.</title>
        <authorList>
            <person name="Sun Y."/>
        </authorList>
    </citation>
    <scope>NUCLEOTIDE SEQUENCE [LARGE SCALE GENOMIC DNA]</scope>
    <source>
        <strain evidence="8">a-1</strain>
    </source>
</reference>
<evidence type="ECO:0000313" key="7">
    <source>
        <dbReference type="EMBL" id="WDH74664.1"/>
    </source>
</evidence>
<keyword evidence="8" id="KW-1185">Reference proteome</keyword>
<dbReference type="PANTHER" id="PTHR34857">
    <property type="entry name" value="SLL0384 PROTEIN"/>
    <property type="match status" value="1"/>
</dbReference>
<sequence length="244" mass="27846">MSLHHMNPTVKFVTLTIIMFGLALFYNPWTPLVIIAGTLVIQTLATDVSWKRWGLFLIPFLITALGTFWTTLVFGKELGGETWVTLLGQDISKDKARVAMSLSLRVLAFTVLSLLFMLTTDSKRFVMSLMQQAKLSPTIAYSALVGFRFLPLMQREMYQLQYAHRLRGVPLNTKWERVRHVPKLLLPLLAGSIRRAERVAFSMEARGFTSGKRTVYERIDVKLSDYMWSGVFFTLFGLSIWVGI</sequence>
<organism evidence="7 8">
    <name type="scientific">Exiguobacterium marinum</name>
    <dbReference type="NCBI Taxonomy" id="273528"/>
    <lineage>
        <taxon>Bacteria</taxon>
        <taxon>Bacillati</taxon>
        <taxon>Bacillota</taxon>
        <taxon>Bacilli</taxon>
        <taxon>Bacillales</taxon>
        <taxon>Bacillales Family XII. Incertae Sedis</taxon>
        <taxon>Exiguobacterium</taxon>
    </lineage>
</organism>
<dbReference type="InterPro" id="IPR051611">
    <property type="entry name" value="ECF_transporter_component"/>
</dbReference>
<evidence type="ECO:0000256" key="4">
    <source>
        <dbReference type="ARBA" id="ARBA00022989"/>
    </source>
</evidence>
<dbReference type="CDD" id="cd16914">
    <property type="entry name" value="EcfT"/>
    <property type="match status" value="1"/>
</dbReference>
<proteinExistence type="predicted"/>
<feature type="transmembrane region" description="Helical" evidence="6">
    <location>
        <begin position="96"/>
        <end position="118"/>
    </location>
</feature>
<feature type="transmembrane region" description="Helical" evidence="6">
    <location>
        <begin position="12"/>
        <end position="41"/>
    </location>
</feature>
<feature type="transmembrane region" description="Helical" evidence="6">
    <location>
        <begin position="226"/>
        <end position="243"/>
    </location>
</feature>
<dbReference type="InterPro" id="IPR003339">
    <property type="entry name" value="ABC/ECF_trnsptr_transmembrane"/>
</dbReference>
<evidence type="ECO:0000256" key="2">
    <source>
        <dbReference type="ARBA" id="ARBA00022475"/>
    </source>
</evidence>
<protein>
    <submittedName>
        <fullName evidence="7">Energy-coupling factor transporter transmembrane component T</fullName>
    </submittedName>
</protein>
<comment type="subcellular location">
    <subcellularLocation>
        <location evidence="1">Membrane</location>
        <topology evidence="1">Multi-pass membrane protein</topology>
    </subcellularLocation>
</comment>
<keyword evidence="5 6" id="KW-0472">Membrane</keyword>
<keyword evidence="2" id="KW-1003">Cell membrane</keyword>